<evidence type="ECO:0000256" key="8">
    <source>
        <dbReference type="ARBA" id="ARBA00023004"/>
    </source>
</evidence>
<dbReference type="EMBL" id="FQXM01000022">
    <property type="protein sequence ID" value="SHH93606.1"/>
    <property type="molecule type" value="Genomic_DNA"/>
</dbReference>
<dbReference type="AlphaFoldDB" id="A0A1M5X151"/>
<keyword evidence="6" id="KW-0808">Transferase</keyword>
<evidence type="ECO:0000256" key="1">
    <source>
        <dbReference type="ARBA" id="ARBA00001966"/>
    </source>
</evidence>
<keyword evidence="11" id="KW-1185">Reference proteome</keyword>
<dbReference type="InterPro" id="IPR036094">
    <property type="entry name" value="NadA_sf"/>
</dbReference>
<dbReference type="Pfam" id="PF02445">
    <property type="entry name" value="NadA"/>
    <property type="match status" value="1"/>
</dbReference>
<comment type="cofactor">
    <cofactor evidence="1">
        <name>[4Fe-4S] cluster</name>
        <dbReference type="ChEBI" id="CHEBI:49883"/>
    </cofactor>
</comment>
<dbReference type="UniPathway" id="UPA00253">
    <property type="reaction ID" value="UER00327"/>
</dbReference>
<dbReference type="GO" id="GO:0046872">
    <property type="term" value="F:metal ion binding"/>
    <property type="evidence" value="ECO:0007669"/>
    <property type="project" value="UniProtKB-KW"/>
</dbReference>
<evidence type="ECO:0000256" key="3">
    <source>
        <dbReference type="ARBA" id="ARBA00012669"/>
    </source>
</evidence>
<dbReference type="GO" id="GO:0051539">
    <property type="term" value="F:4 iron, 4 sulfur cluster binding"/>
    <property type="evidence" value="ECO:0007669"/>
    <property type="project" value="UniProtKB-KW"/>
</dbReference>
<evidence type="ECO:0000256" key="7">
    <source>
        <dbReference type="ARBA" id="ARBA00022723"/>
    </source>
</evidence>
<dbReference type="Gene3D" id="3.40.50.10800">
    <property type="entry name" value="NadA-like"/>
    <property type="match status" value="2"/>
</dbReference>
<organism evidence="10 11">
    <name type="scientific">Clostridium grantii DSM 8605</name>
    <dbReference type="NCBI Taxonomy" id="1121316"/>
    <lineage>
        <taxon>Bacteria</taxon>
        <taxon>Bacillati</taxon>
        <taxon>Bacillota</taxon>
        <taxon>Clostridia</taxon>
        <taxon>Eubacteriales</taxon>
        <taxon>Clostridiaceae</taxon>
        <taxon>Clostridium</taxon>
    </lineage>
</organism>
<keyword evidence="5" id="KW-0662">Pyridine nucleotide biosynthesis</keyword>
<keyword evidence="4" id="KW-0004">4Fe-4S</keyword>
<comment type="pathway">
    <text evidence="2">Cofactor biosynthesis; NAD(+) biosynthesis; quinolinate from iminoaspartate: step 1/1.</text>
</comment>
<evidence type="ECO:0000256" key="9">
    <source>
        <dbReference type="ARBA" id="ARBA00023014"/>
    </source>
</evidence>
<dbReference type="Proteomes" id="UP000184447">
    <property type="component" value="Unassembled WGS sequence"/>
</dbReference>
<accession>A0A1M5X151</accession>
<evidence type="ECO:0000256" key="6">
    <source>
        <dbReference type="ARBA" id="ARBA00022679"/>
    </source>
</evidence>
<evidence type="ECO:0000256" key="4">
    <source>
        <dbReference type="ARBA" id="ARBA00022485"/>
    </source>
</evidence>
<evidence type="ECO:0000256" key="2">
    <source>
        <dbReference type="ARBA" id="ARBA00005065"/>
    </source>
</evidence>
<sequence>MDKEIQVVADFIGDSFFLSKIARECKADTIVFCGVNFMAESAKILSPEKKILIQVNNAFCPMVQMISEEDVLYMKKYPEAKVVCYVNSTTQ</sequence>
<dbReference type="STRING" id="1121316.SAMN02745207_03275"/>
<proteinExistence type="predicted"/>
<keyword evidence="8" id="KW-0408">Iron</keyword>
<keyword evidence="9" id="KW-0411">Iron-sulfur</keyword>
<dbReference type="GO" id="GO:0008987">
    <property type="term" value="F:quinolinate synthetase A activity"/>
    <property type="evidence" value="ECO:0007669"/>
    <property type="project" value="InterPro"/>
</dbReference>
<name>A0A1M5X151_9CLOT</name>
<dbReference type="PANTHER" id="PTHR30573">
    <property type="entry name" value="QUINOLINATE SYNTHETASE A"/>
    <property type="match status" value="1"/>
</dbReference>
<dbReference type="GO" id="GO:0034628">
    <property type="term" value="P:'de novo' NAD+ biosynthetic process from L-aspartate"/>
    <property type="evidence" value="ECO:0007669"/>
    <property type="project" value="TreeGrafter"/>
</dbReference>
<dbReference type="GO" id="GO:0005829">
    <property type="term" value="C:cytosol"/>
    <property type="evidence" value="ECO:0007669"/>
    <property type="project" value="TreeGrafter"/>
</dbReference>
<evidence type="ECO:0000313" key="11">
    <source>
        <dbReference type="Proteomes" id="UP000184447"/>
    </source>
</evidence>
<reference evidence="10 11" key="1">
    <citation type="submission" date="2016-11" db="EMBL/GenBank/DDBJ databases">
        <authorList>
            <person name="Jaros S."/>
            <person name="Januszkiewicz K."/>
            <person name="Wedrychowicz H."/>
        </authorList>
    </citation>
    <scope>NUCLEOTIDE SEQUENCE [LARGE SCALE GENOMIC DNA]</scope>
    <source>
        <strain evidence="10 11">DSM 8605</strain>
    </source>
</reference>
<gene>
    <name evidence="10" type="ORF">SAMN02745207_03275</name>
</gene>
<dbReference type="SUPFAM" id="SSF142754">
    <property type="entry name" value="NadA-like"/>
    <property type="match status" value="1"/>
</dbReference>
<dbReference type="EC" id="2.5.1.72" evidence="3"/>
<dbReference type="InterPro" id="IPR003473">
    <property type="entry name" value="NadA"/>
</dbReference>
<keyword evidence="7" id="KW-0479">Metal-binding</keyword>
<evidence type="ECO:0000256" key="5">
    <source>
        <dbReference type="ARBA" id="ARBA00022642"/>
    </source>
</evidence>
<evidence type="ECO:0000313" key="10">
    <source>
        <dbReference type="EMBL" id="SHH93606.1"/>
    </source>
</evidence>
<dbReference type="PANTHER" id="PTHR30573:SF0">
    <property type="entry name" value="QUINOLINATE SYNTHASE, CHLOROPLASTIC"/>
    <property type="match status" value="1"/>
</dbReference>
<protein>
    <recommendedName>
        <fullName evidence="3">quinolinate synthase</fullName>
        <ecNumber evidence="3">2.5.1.72</ecNumber>
    </recommendedName>
</protein>